<evidence type="ECO:0000313" key="2">
    <source>
        <dbReference type="EMBL" id="MEM5419634.1"/>
    </source>
</evidence>
<dbReference type="Proteomes" id="UP001489897">
    <property type="component" value="Unassembled WGS sequence"/>
</dbReference>
<reference evidence="2 3" key="1">
    <citation type="submission" date="2024-01" db="EMBL/GenBank/DDBJ databases">
        <title>The diversity of rhizobia nodulating Mimosa spp. in eleven states of Brazil covering several biomes is determined by host plant, location, and edaphic factors.</title>
        <authorList>
            <person name="Rouws L."/>
            <person name="Barauna A."/>
            <person name="Beukes C."/>
            <person name="De Faria S.M."/>
            <person name="Gross E."/>
            <person name="Dos Reis Junior F.B."/>
            <person name="Simon M."/>
            <person name="Maluk M."/>
            <person name="Odee D.W."/>
            <person name="Kenicer G."/>
            <person name="Young J.P.W."/>
            <person name="Reis V.M."/>
            <person name="Zilli J."/>
            <person name="James E.K."/>
        </authorList>
    </citation>
    <scope>NUCLEOTIDE SEQUENCE [LARGE SCALE GENOMIC DNA]</scope>
    <source>
        <strain evidence="2 3">JPY167</strain>
    </source>
</reference>
<proteinExistence type="predicted"/>
<protein>
    <submittedName>
        <fullName evidence="2">Uncharacterized protein</fullName>
    </submittedName>
</protein>
<evidence type="ECO:0000313" key="3">
    <source>
        <dbReference type="Proteomes" id="UP001489897"/>
    </source>
</evidence>
<gene>
    <name evidence="2" type="ORF">VSR73_00910</name>
</gene>
<name>A0ABU9RIS4_9BURK</name>
<accession>A0ABU9RIS4</accession>
<dbReference type="EMBL" id="JAYMRV010000001">
    <property type="protein sequence ID" value="MEM5419634.1"/>
    <property type="molecule type" value="Genomic_DNA"/>
</dbReference>
<dbReference type="RefSeq" id="WP_342945498.1">
    <property type="nucleotide sequence ID" value="NZ_JAYMRV010000001.1"/>
</dbReference>
<keyword evidence="3" id="KW-1185">Reference proteome</keyword>
<evidence type="ECO:0000256" key="1">
    <source>
        <dbReference type="SAM" id="Coils"/>
    </source>
</evidence>
<keyword evidence="1" id="KW-0175">Coiled coil</keyword>
<comment type="caution">
    <text evidence="2">The sequence shown here is derived from an EMBL/GenBank/DDBJ whole genome shotgun (WGS) entry which is preliminary data.</text>
</comment>
<sequence>MMTPAVFRIVDTTGRVHYQNITSAQADAYMTLLLAGGQCPGIRSERMDAPVPTPTATPAPPIVGQVQAAASPLPTIEPGLERHALRQAIEARKDAAKRLAAARHAVERAKAFHEARKAEHAALTVAHEAEIQASGANLAEAFKAGGTVAANRVIDRAALTDSETRLATAKAALAQLEAEQAAAETADKAAETYQRLCVMAVKRAHAEALVERLETVKAEFAALATAIDAARFADVPMTPRAQEASMISEPGAGAISEAAARWHRYSAVLREDPQAAWEDQQ</sequence>
<organism evidence="2 3">
    <name type="scientific">Paraburkholderia ferrariae</name>
    <dbReference type="NCBI Taxonomy" id="386056"/>
    <lineage>
        <taxon>Bacteria</taxon>
        <taxon>Pseudomonadati</taxon>
        <taxon>Pseudomonadota</taxon>
        <taxon>Betaproteobacteria</taxon>
        <taxon>Burkholderiales</taxon>
        <taxon>Burkholderiaceae</taxon>
        <taxon>Paraburkholderia</taxon>
    </lineage>
</organism>
<feature type="coiled-coil region" evidence="1">
    <location>
        <begin position="159"/>
        <end position="186"/>
    </location>
</feature>